<dbReference type="AlphaFoldDB" id="A0A0C3L7F2"/>
<evidence type="ECO:0000259" key="2">
    <source>
        <dbReference type="Pfam" id="PF20153"/>
    </source>
</evidence>
<dbReference type="HOGENOM" id="CLU_018688_3_1_1"/>
<dbReference type="EMBL" id="KN823497">
    <property type="protein sequence ID" value="KIO16713.1"/>
    <property type="molecule type" value="Genomic_DNA"/>
</dbReference>
<feature type="transmembrane region" description="Helical" evidence="1">
    <location>
        <begin position="99"/>
        <end position="121"/>
    </location>
</feature>
<feature type="transmembrane region" description="Helical" evidence="1">
    <location>
        <begin position="35"/>
        <end position="55"/>
    </location>
</feature>
<organism evidence="4 5">
    <name type="scientific">Tulasnella calospora MUT 4182</name>
    <dbReference type="NCBI Taxonomy" id="1051891"/>
    <lineage>
        <taxon>Eukaryota</taxon>
        <taxon>Fungi</taxon>
        <taxon>Dikarya</taxon>
        <taxon>Basidiomycota</taxon>
        <taxon>Agaricomycotina</taxon>
        <taxon>Agaricomycetes</taxon>
        <taxon>Cantharellales</taxon>
        <taxon>Tulasnellaceae</taxon>
        <taxon>Tulasnella</taxon>
    </lineage>
</organism>
<reference evidence="4 5" key="1">
    <citation type="submission" date="2014-04" db="EMBL/GenBank/DDBJ databases">
        <authorList>
            <consortium name="DOE Joint Genome Institute"/>
            <person name="Kuo A."/>
            <person name="Girlanda M."/>
            <person name="Perotto S."/>
            <person name="Kohler A."/>
            <person name="Nagy L.G."/>
            <person name="Floudas D."/>
            <person name="Copeland A."/>
            <person name="Barry K.W."/>
            <person name="Cichocki N."/>
            <person name="Veneault-Fourrey C."/>
            <person name="LaButti K."/>
            <person name="Lindquist E.A."/>
            <person name="Lipzen A."/>
            <person name="Lundell T."/>
            <person name="Morin E."/>
            <person name="Murat C."/>
            <person name="Sun H."/>
            <person name="Tunlid A."/>
            <person name="Henrissat B."/>
            <person name="Grigoriev I.V."/>
            <person name="Hibbett D.S."/>
            <person name="Martin F."/>
            <person name="Nordberg H.P."/>
            <person name="Cantor M.N."/>
            <person name="Hua S.X."/>
        </authorList>
    </citation>
    <scope>NUCLEOTIDE SEQUENCE [LARGE SCALE GENOMIC DNA]</scope>
    <source>
        <strain evidence="4 5">MUT 4182</strain>
    </source>
</reference>
<evidence type="ECO:0000313" key="4">
    <source>
        <dbReference type="EMBL" id="KIO29783.1"/>
    </source>
</evidence>
<dbReference type="EMBL" id="KN822978">
    <property type="protein sequence ID" value="KIO29783.1"/>
    <property type="molecule type" value="Genomic_DNA"/>
</dbReference>
<keyword evidence="1" id="KW-0812">Transmembrane</keyword>
<dbReference type="OrthoDB" id="3219854at2759"/>
<reference evidence="4" key="3">
    <citation type="submission" date="2015-02" db="EMBL/GenBank/DDBJ databases">
        <title>Evolutionary Origins and Diversification of the Mycorrhizal Mutualists.</title>
        <authorList>
            <consortium name="DOE Joint Genome Institute"/>
            <consortium name="Mycorrhizal Genomics Consortium"/>
            <person name="Kohler A."/>
            <person name="Kuo A."/>
            <person name="Nagy L.G."/>
            <person name="Floudas D."/>
            <person name="Copeland A."/>
            <person name="Barry K.W."/>
            <person name="Cichocki N."/>
            <person name="Veneault-Fourrey C."/>
            <person name="LaButti K."/>
            <person name="Lindquist E.A."/>
            <person name="Lipzen A."/>
            <person name="Lundell T."/>
            <person name="Morin E."/>
            <person name="Murat C."/>
            <person name="Riley R."/>
            <person name="Ohm R."/>
            <person name="Sun H."/>
            <person name="Tunlid A."/>
            <person name="Henrissat B."/>
            <person name="Grigoriev I.V."/>
            <person name="Hibbett D.S."/>
            <person name="Martin F."/>
        </authorList>
    </citation>
    <scope>NUCLEOTIDE SEQUENCE</scope>
    <source>
        <strain evidence="4">MUT 4182</strain>
    </source>
</reference>
<sequence>MRICECLDAPSRISSSLCLIRRDRRINGLKDNLEVLLTFAGLFAGVNSAFLALMLPGMSPNPSDDTNALLVLLVQGQTVSGDDIKLPSSSFTPSIQDRAINVLFSLSLSTALMAAFFAVLGRQWLVYYQKRT</sequence>
<evidence type="ECO:0000313" key="3">
    <source>
        <dbReference type="EMBL" id="KIO16713.1"/>
    </source>
</evidence>
<feature type="non-terminal residue" evidence="4">
    <location>
        <position position="132"/>
    </location>
</feature>
<dbReference type="Pfam" id="PF20153">
    <property type="entry name" value="DUF6535"/>
    <property type="match status" value="1"/>
</dbReference>
<reference evidence="5" key="2">
    <citation type="submission" date="2015-01" db="EMBL/GenBank/DDBJ databases">
        <title>Evolutionary Origins and Diversification of the Mycorrhizal Mutualists.</title>
        <authorList>
            <consortium name="DOE Joint Genome Institute"/>
            <consortium name="Mycorrhizal Genomics Consortium"/>
            <person name="Kohler A."/>
            <person name="Kuo A."/>
            <person name="Nagy L.G."/>
            <person name="Floudas D."/>
            <person name="Copeland A."/>
            <person name="Barry K.W."/>
            <person name="Cichocki N."/>
            <person name="Veneault-Fourrey C."/>
            <person name="LaButti K."/>
            <person name="Lindquist E.A."/>
            <person name="Lipzen A."/>
            <person name="Lundell T."/>
            <person name="Morin E."/>
            <person name="Murat C."/>
            <person name="Riley R."/>
            <person name="Ohm R."/>
            <person name="Sun H."/>
            <person name="Tunlid A."/>
            <person name="Henrissat B."/>
            <person name="Grigoriev I.V."/>
            <person name="Hibbett D.S."/>
            <person name="Martin F."/>
        </authorList>
    </citation>
    <scope>NUCLEOTIDE SEQUENCE [LARGE SCALE GENOMIC DNA]</scope>
    <source>
        <strain evidence="3 5">MUT 4182</strain>
    </source>
</reference>
<evidence type="ECO:0000313" key="5">
    <source>
        <dbReference type="Proteomes" id="UP000054248"/>
    </source>
</evidence>
<proteinExistence type="predicted"/>
<evidence type="ECO:0000256" key="1">
    <source>
        <dbReference type="SAM" id="Phobius"/>
    </source>
</evidence>
<keyword evidence="5" id="KW-1185">Reference proteome</keyword>
<accession>A0A0C3L7F2</accession>
<dbReference type="STRING" id="1051891.A0A0C3L7F2"/>
<name>A0A0C3L7F2_9AGAM</name>
<dbReference type="Proteomes" id="UP000054248">
    <property type="component" value="Unassembled WGS sequence"/>
</dbReference>
<gene>
    <name evidence="4" type="ORF">M407DRAFT_69909</name>
    <name evidence="3" type="ORF">M407DRAFT_85705</name>
</gene>
<protein>
    <recommendedName>
        <fullName evidence="2">DUF6535 domain-containing protein</fullName>
    </recommendedName>
</protein>
<dbReference type="InterPro" id="IPR045338">
    <property type="entry name" value="DUF6535"/>
</dbReference>
<feature type="domain" description="DUF6535" evidence="2">
    <location>
        <begin position="23"/>
        <end position="130"/>
    </location>
</feature>
<keyword evidence="1" id="KW-0472">Membrane</keyword>
<keyword evidence="1" id="KW-1133">Transmembrane helix</keyword>